<protein>
    <submittedName>
        <fullName evidence="3">Phage holin family protein</fullName>
    </submittedName>
</protein>
<feature type="transmembrane region" description="Helical" evidence="2">
    <location>
        <begin position="92"/>
        <end position="110"/>
    </location>
</feature>
<gene>
    <name evidence="3" type="ORF">ACFY35_41135</name>
</gene>
<dbReference type="EMBL" id="JBIAZU010000008">
    <property type="protein sequence ID" value="MFF5295877.1"/>
    <property type="molecule type" value="Genomic_DNA"/>
</dbReference>
<dbReference type="InterPro" id="IPR002591">
    <property type="entry name" value="Phosphodiest/P_Trfase"/>
</dbReference>
<keyword evidence="4" id="KW-1185">Reference proteome</keyword>
<dbReference type="SUPFAM" id="SSF53649">
    <property type="entry name" value="Alkaline phosphatase-like"/>
    <property type="match status" value="1"/>
</dbReference>
<dbReference type="Pfam" id="PF01663">
    <property type="entry name" value="Phosphodiest"/>
    <property type="match status" value="1"/>
</dbReference>
<keyword evidence="2" id="KW-0812">Transmembrane</keyword>
<keyword evidence="2" id="KW-0472">Membrane</keyword>
<reference evidence="3 4" key="1">
    <citation type="submission" date="2024-10" db="EMBL/GenBank/DDBJ databases">
        <title>The Natural Products Discovery Center: Release of the First 8490 Sequenced Strains for Exploring Actinobacteria Biosynthetic Diversity.</title>
        <authorList>
            <person name="Kalkreuter E."/>
            <person name="Kautsar S.A."/>
            <person name="Yang D."/>
            <person name="Bader C.D."/>
            <person name="Teijaro C.N."/>
            <person name="Fluegel L."/>
            <person name="Davis C.M."/>
            <person name="Simpson J.R."/>
            <person name="Lauterbach L."/>
            <person name="Steele A.D."/>
            <person name="Gui C."/>
            <person name="Meng S."/>
            <person name="Li G."/>
            <person name="Viehrig K."/>
            <person name="Ye F."/>
            <person name="Su P."/>
            <person name="Kiefer A.F."/>
            <person name="Nichols A."/>
            <person name="Cepeda A.J."/>
            <person name="Yan W."/>
            <person name="Fan B."/>
            <person name="Jiang Y."/>
            <person name="Adhikari A."/>
            <person name="Zheng C.-J."/>
            <person name="Schuster L."/>
            <person name="Cowan T.M."/>
            <person name="Smanski M.J."/>
            <person name="Chevrette M.G."/>
            <person name="De Carvalho L.P.S."/>
            <person name="Shen B."/>
        </authorList>
    </citation>
    <scope>NUCLEOTIDE SEQUENCE [LARGE SCALE GENOMIC DNA]</scope>
    <source>
        <strain evidence="3 4">NPDC000087</strain>
    </source>
</reference>
<proteinExistence type="predicted"/>
<evidence type="ECO:0000256" key="1">
    <source>
        <dbReference type="SAM" id="MobiDB-lite"/>
    </source>
</evidence>
<feature type="region of interest" description="Disordered" evidence="1">
    <location>
        <begin position="446"/>
        <end position="467"/>
    </location>
</feature>
<name>A0ABW6WUJ0_9ACTN</name>
<dbReference type="InterPro" id="IPR007165">
    <property type="entry name" value="Phage_holin_4_2"/>
</dbReference>
<comment type="caution">
    <text evidence="3">The sequence shown here is derived from an EMBL/GenBank/DDBJ whole genome shotgun (WGS) entry which is preliminary data.</text>
</comment>
<dbReference type="Proteomes" id="UP001602245">
    <property type="component" value="Unassembled WGS sequence"/>
</dbReference>
<feature type="compositionally biased region" description="Low complexity" evidence="1">
    <location>
        <begin position="446"/>
        <end position="464"/>
    </location>
</feature>
<keyword evidence="2" id="KW-1133">Transmembrane helix</keyword>
<organism evidence="3 4">
    <name type="scientific">Paractinoplanes globisporus</name>
    <dbReference type="NCBI Taxonomy" id="113565"/>
    <lineage>
        <taxon>Bacteria</taxon>
        <taxon>Bacillati</taxon>
        <taxon>Actinomycetota</taxon>
        <taxon>Actinomycetes</taxon>
        <taxon>Micromonosporales</taxon>
        <taxon>Micromonosporaceae</taxon>
        <taxon>Paractinoplanes</taxon>
    </lineage>
</organism>
<accession>A0ABW6WUJ0</accession>
<dbReference type="Gene3D" id="3.40.720.10">
    <property type="entry name" value="Alkaline Phosphatase, subunit A"/>
    <property type="match status" value="1"/>
</dbReference>
<evidence type="ECO:0000313" key="4">
    <source>
        <dbReference type="Proteomes" id="UP001602245"/>
    </source>
</evidence>
<feature type="transmembrane region" description="Helical" evidence="2">
    <location>
        <begin position="30"/>
        <end position="50"/>
    </location>
</feature>
<evidence type="ECO:0000256" key="2">
    <source>
        <dbReference type="SAM" id="Phobius"/>
    </source>
</evidence>
<dbReference type="InterPro" id="IPR017850">
    <property type="entry name" value="Alkaline_phosphatase_core_sf"/>
</dbReference>
<feature type="transmembrane region" description="Helical" evidence="2">
    <location>
        <begin position="57"/>
        <end position="80"/>
    </location>
</feature>
<dbReference type="RefSeq" id="WP_157296806.1">
    <property type="nucleotide sequence ID" value="NZ_JBIAZU010000008.1"/>
</dbReference>
<dbReference type="Pfam" id="PF04020">
    <property type="entry name" value="Phage_holin_4_2"/>
    <property type="match status" value="1"/>
</dbReference>
<evidence type="ECO:0000313" key="3">
    <source>
        <dbReference type="EMBL" id="MFF5295877.1"/>
    </source>
</evidence>
<sequence length="639" mass="68486">MRTAGILLVGWAALGLTVLMLPGLTADNGWSVLVAAVLLGLFGVVIRPALAGLMAWIGWAGVLAGWLLAQAALVYLAFAITPGIRVDGFWTAFWASWIYSILISVALWVVTAGRSEAVTNHLLWVNRRFRDKVPATDVPGVVFVQIDGLSAPLARWALDTGNLPTLGRWLREGSHSLTEWHARLPATTPASQAGLLHGGSDHVPAFRWYEKESGRLVVTNQPADAALVETRLSDGNGLLADGGVSLSNVFSGDAPTSLLTMSTARAGRGPARYLSAYLLDPFGLTRSLVLTVGEIVKELYQARRQRLHRVEPRIRREPSYVLLRGVTNVLLRHLNLAVLAEHLMRGTPSMYCDFVDYDEIAHHAGPARPEALAALEGIDSVLANLEEVARSAPRPYKFVILSDHGQSQGATFRQRFGVGLEDLVRGDVELATDNEQAGRAATLKASLLPSSASSPSSPSSPSSAEEVPGAPEFVVVASGNLGLVYLARQPGRLTMEEIEKHAPGLIDRLASHPGVGWVMVRSATDGPIVLGGSGRRLLDGDAVTGADPLEGFGSWAADDLRRHDGLAHTPDILVNSLYDPETGEVAAFEELVGCHGGLGGWQDRPVLIHPREWTITGTPESSDAVHAILKSWLDLIRTG</sequence>